<dbReference type="OrthoDB" id="7329412at2"/>
<dbReference type="InterPro" id="IPR011050">
    <property type="entry name" value="Pectin_lyase_fold/virulence"/>
</dbReference>
<dbReference type="Pfam" id="PF13229">
    <property type="entry name" value="Beta_helix"/>
    <property type="match status" value="1"/>
</dbReference>
<reference evidence="3 4" key="1">
    <citation type="submission" date="2016-04" db="EMBL/GenBank/DDBJ databases">
        <title>Complete genome sequence of Dokdonella koreensis DS-123T.</title>
        <authorList>
            <person name="Kim J.F."/>
            <person name="Lee H."/>
            <person name="Kwak M.-J."/>
        </authorList>
    </citation>
    <scope>NUCLEOTIDE SEQUENCE [LARGE SCALE GENOMIC DNA]</scope>
    <source>
        <strain evidence="3 4">DS-123</strain>
    </source>
</reference>
<organism evidence="3 4">
    <name type="scientific">Dokdonella koreensis DS-123</name>
    <dbReference type="NCBI Taxonomy" id="1300342"/>
    <lineage>
        <taxon>Bacteria</taxon>
        <taxon>Pseudomonadati</taxon>
        <taxon>Pseudomonadota</taxon>
        <taxon>Gammaproteobacteria</taxon>
        <taxon>Lysobacterales</taxon>
        <taxon>Rhodanobacteraceae</taxon>
        <taxon>Dokdonella</taxon>
    </lineage>
</organism>
<dbReference type="InterPro" id="IPR039448">
    <property type="entry name" value="Beta_helix"/>
</dbReference>
<evidence type="ECO:0000313" key="4">
    <source>
        <dbReference type="Proteomes" id="UP000076830"/>
    </source>
</evidence>
<evidence type="ECO:0000256" key="1">
    <source>
        <dbReference type="SAM" id="SignalP"/>
    </source>
</evidence>
<dbReference type="SUPFAM" id="SSF51126">
    <property type="entry name" value="Pectin lyase-like"/>
    <property type="match status" value="1"/>
</dbReference>
<accession>A0A160DVD7</accession>
<keyword evidence="4" id="KW-1185">Reference proteome</keyword>
<dbReference type="KEGG" id="dko:I596_2500"/>
<dbReference type="EMBL" id="CP015249">
    <property type="protein sequence ID" value="ANB18505.1"/>
    <property type="molecule type" value="Genomic_DNA"/>
</dbReference>
<dbReference type="Proteomes" id="UP000076830">
    <property type="component" value="Chromosome"/>
</dbReference>
<feature type="chain" id="PRO_5007813199" evidence="1">
    <location>
        <begin position="26"/>
        <end position="298"/>
    </location>
</feature>
<gene>
    <name evidence="3" type="ORF">I596_2500</name>
</gene>
<feature type="domain" description="Right handed beta helix" evidence="2">
    <location>
        <begin position="91"/>
        <end position="224"/>
    </location>
</feature>
<sequence>MKDFSARKLVLVPLGVLVFAGAAAAQTPVSPPTSWPLTITAPGSYQLTANMLAPAVSSAIVINASNVTLDLNGFVVSQGGLVTPCGPDTATGYGSTCSSSAGPSLIVGNGRNITIKNGIVTNGPASGIEINFSPTNGEVGVVFEDLRVTGNRGAGIITFGNGSRFTNVDVSYNAGDGIRASEATFNDVSVNWNDGNGIIAGGDRGQGTSITVRSNGMYGIFGAGLFDKVVAAGNRDAGLNVAGILRNIKAEFNGWNDVAGLVMDSQFSTVTIVSGCYSQVQAGTLSGAAVPMTSNTCP</sequence>
<feature type="signal peptide" evidence="1">
    <location>
        <begin position="1"/>
        <end position="25"/>
    </location>
</feature>
<dbReference type="InterPro" id="IPR012334">
    <property type="entry name" value="Pectin_lyas_fold"/>
</dbReference>
<dbReference type="Gene3D" id="2.160.20.10">
    <property type="entry name" value="Single-stranded right-handed beta-helix, Pectin lyase-like"/>
    <property type="match status" value="1"/>
</dbReference>
<proteinExistence type="predicted"/>
<dbReference type="AlphaFoldDB" id="A0A160DVD7"/>
<evidence type="ECO:0000259" key="2">
    <source>
        <dbReference type="Pfam" id="PF13229"/>
    </source>
</evidence>
<dbReference type="RefSeq" id="WP_150132127.1">
    <property type="nucleotide sequence ID" value="NZ_CP015249.1"/>
</dbReference>
<protein>
    <submittedName>
        <fullName evidence="3">Parallel beta-helix repeat protein</fullName>
    </submittedName>
</protein>
<keyword evidence="1" id="KW-0732">Signal</keyword>
<evidence type="ECO:0000313" key="3">
    <source>
        <dbReference type="EMBL" id="ANB18505.1"/>
    </source>
</evidence>
<name>A0A160DVD7_9GAMM</name>